<dbReference type="GO" id="GO:0048244">
    <property type="term" value="F:phytanoyl-CoA dioxygenase activity"/>
    <property type="evidence" value="ECO:0007669"/>
    <property type="project" value="UniProtKB-EC"/>
</dbReference>
<evidence type="ECO:0000256" key="3">
    <source>
        <dbReference type="ARBA" id="ARBA00034921"/>
    </source>
</evidence>
<keyword evidence="6" id="KW-1185">Reference proteome</keyword>
<accession>A0AAV4B1F4</accession>
<evidence type="ECO:0000313" key="6">
    <source>
        <dbReference type="Proteomes" id="UP000735302"/>
    </source>
</evidence>
<dbReference type="InterPro" id="IPR047128">
    <property type="entry name" value="PhyH"/>
</dbReference>
<name>A0AAV4B1F4_9GAST</name>
<comment type="similarity">
    <text evidence="1">Belongs to the PhyH family.</text>
</comment>
<dbReference type="EMBL" id="BLXT01004562">
    <property type="protein sequence ID" value="GFO14410.1"/>
    <property type="molecule type" value="Genomic_DNA"/>
</dbReference>
<reference evidence="5 6" key="1">
    <citation type="journal article" date="2021" name="Elife">
        <title>Chloroplast acquisition without the gene transfer in kleptoplastic sea slugs, Plakobranchus ocellatus.</title>
        <authorList>
            <person name="Maeda T."/>
            <person name="Takahashi S."/>
            <person name="Yoshida T."/>
            <person name="Shimamura S."/>
            <person name="Takaki Y."/>
            <person name="Nagai Y."/>
            <person name="Toyoda A."/>
            <person name="Suzuki Y."/>
            <person name="Arimoto A."/>
            <person name="Ishii H."/>
            <person name="Satoh N."/>
            <person name="Nishiyama T."/>
            <person name="Hasebe M."/>
            <person name="Maruyama T."/>
            <person name="Minagawa J."/>
            <person name="Obokata J."/>
            <person name="Shigenobu S."/>
        </authorList>
    </citation>
    <scope>NUCLEOTIDE SEQUENCE [LARGE SCALE GENOMIC DNA]</scope>
</reference>
<evidence type="ECO:0000256" key="1">
    <source>
        <dbReference type="ARBA" id="ARBA00005830"/>
    </source>
</evidence>
<evidence type="ECO:0000256" key="4">
    <source>
        <dbReference type="ARBA" id="ARBA00034924"/>
    </source>
</evidence>
<dbReference type="EC" id="1.14.11.18" evidence="2"/>
<evidence type="ECO:0000313" key="5">
    <source>
        <dbReference type="EMBL" id="GFO14410.1"/>
    </source>
</evidence>
<dbReference type="SUPFAM" id="SSF51197">
    <property type="entry name" value="Clavaminate synthase-like"/>
    <property type="match status" value="1"/>
</dbReference>
<dbReference type="AlphaFoldDB" id="A0AAV4B1F4"/>
<dbReference type="Pfam" id="PF05721">
    <property type="entry name" value="PhyH"/>
    <property type="match status" value="1"/>
</dbReference>
<dbReference type="PANTHER" id="PTHR21308">
    <property type="entry name" value="PHYTANOYL-COA ALPHA-HYDROXYLASE"/>
    <property type="match status" value="1"/>
</dbReference>
<keyword evidence="5" id="KW-0223">Dioxygenase</keyword>
<dbReference type="Gene3D" id="2.60.120.620">
    <property type="entry name" value="q2cbj1_9rhob like domain"/>
    <property type="match status" value="1"/>
</dbReference>
<evidence type="ECO:0000256" key="2">
    <source>
        <dbReference type="ARBA" id="ARBA00034809"/>
    </source>
</evidence>
<dbReference type="InterPro" id="IPR008775">
    <property type="entry name" value="Phytyl_CoA_dOase-like"/>
</dbReference>
<sequence length="137" mass="15629">MASRLQSIFSHLQPAISTDDTVVLHSNATSSSTSSATDPAFKYTLNGSRLSYEQRAFYEENGFLVIKKLVSPDKLDVYRKRFAQICRREVNVPFITIMRDIAIKDSEFVPGEQAITKIQEWQRDDVLFGYCSLPEQN</sequence>
<organism evidence="5 6">
    <name type="scientific">Plakobranchus ocellatus</name>
    <dbReference type="NCBI Taxonomy" id="259542"/>
    <lineage>
        <taxon>Eukaryota</taxon>
        <taxon>Metazoa</taxon>
        <taxon>Spiralia</taxon>
        <taxon>Lophotrochozoa</taxon>
        <taxon>Mollusca</taxon>
        <taxon>Gastropoda</taxon>
        <taxon>Heterobranchia</taxon>
        <taxon>Euthyneura</taxon>
        <taxon>Panpulmonata</taxon>
        <taxon>Sacoglossa</taxon>
        <taxon>Placobranchoidea</taxon>
        <taxon>Plakobranchidae</taxon>
        <taxon>Plakobranchus</taxon>
    </lineage>
</organism>
<dbReference type="PANTHER" id="PTHR21308:SF1">
    <property type="entry name" value="PHYTANOYL-COA DIOXYGENASE, PEROXISOMAL"/>
    <property type="match status" value="1"/>
</dbReference>
<protein>
    <recommendedName>
        <fullName evidence="2">phytanoyl-CoA dioxygenase</fullName>
        <ecNumber evidence="2">1.14.11.18</ecNumber>
    </recommendedName>
    <alternativeName>
        <fullName evidence="3">Phytanic acid oxidase</fullName>
    </alternativeName>
    <alternativeName>
        <fullName evidence="4">Phytanoyl-CoA alpha-hydroxylase</fullName>
    </alternativeName>
</protein>
<keyword evidence="5" id="KW-0560">Oxidoreductase</keyword>
<proteinExistence type="inferred from homology"/>
<comment type="caution">
    <text evidence="5">The sequence shown here is derived from an EMBL/GenBank/DDBJ whole genome shotgun (WGS) entry which is preliminary data.</text>
</comment>
<gene>
    <name evidence="5" type="ORF">PoB_004091500</name>
</gene>
<dbReference type="Proteomes" id="UP000735302">
    <property type="component" value="Unassembled WGS sequence"/>
</dbReference>
<dbReference type="GO" id="GO:0001561">
    <property type="term" value="P:fatty acid alpha-oxidation"/>
    <property type="evidence" value="ECO:0007669"/>
    <property type="project" value="InterPro"/>
</dbReference>